<evidence type="ECO:0000256" key="1">
    <source>
        <dbReference type="ARBA" id="ARBA00010584"/>
    </source>
</evidence>
<protein>
    <submittedName>
        <fullName evidence="2">Aspartate-semialdehyde dehydrogenase</fullName>
        <ecNumber evidence="2">1.2.1.11</ecNumber>
    </submittedName>
</protein>
<dbReference type="EC" id="1.2.1.11" evidence="2"/>
<gene>
    <name evidence="2" type="primary">asd</name>
    <name evidence="2" type="ORF">C1Y40_00292</name>
</gene>
<dbReference type="Gene3D" id="3.40.50.720">
    <property type="entry name" value="NAD(P)-binding Rossmann-like Domain"/>
    <property type="match status" value="1"/>
</dbReference>
<organism evidence="2 3">
    <name type="scientific">Mycobacterium talmoniae</name>
    <dbReference type="NCBI Taxonomy" id="1858794"/>
    <lineage>
        <taxon>Bacteria</taxon>
        <taxon>Bacillati</taxon>
        <taxon>Actinomycetota</taxon>
        <taxon>Actinomycetes</taxon>
        <taxon>Mycobacteriales</taxon>
        <taxon>Mycobacteriaceae</taxon>
        <taxon>Mycobacterium</taxon>
    </lineage>
</organism>
<dbReference type="EMBL" id="PPEA01000046">
    <property type="protein sequence ID" value="PQM49480.1"/>
    <property type="molecule type" value="Genomic_DNA"/>
</dbReference>
<evidence type="ECO:0000313" key="3">
    <source>
        <dbReference type="Proteomes" id="UP000238296"/>
    </source>
</evidence>
<dbReference type="AlphaFoldDB" id="A0A2S8BS22"/>
<dbReference type="GO" id="GO:0004073">
    <property type="term" value="F:aspartate-semialdehyde dehydrogenase activity"/>
    <property type="evidence" value="ECO:0007669"/>
    <property type="project" value="UniProtKB-EC"/>
</dbReference>
<proteinExistence type="inferred from homology"/>
<evidence type="ECO:0000313" key="2">
    <source>
        <dbReference type="EMBL" id="PQM49480.1"/>
    </source>
</evidence>
<accession>A0A2S8BS22</accession>
<comment type="similarity">
    <text evidence="1">Belongs to the aspartate-semialdehyde dehydrogenase family.</text>
</comment>
<dbReference type="PANTHER" id="PTHR46278:SF2">
    <property type="entry name" value="ASPARTATE-SEMIALDEHYDE DEHYDROGENASE"/>
    <property type="match status" value="1"/>
</dbReference>
<dbReference type="PANTHER" id="PTHR46278">
    <property type="entry name" value="DEHYDROGENASE, PUTATIVE-RELATED"/>
    <property type="match status" value="1"/>
</dbReference>
<dbReference type="Proteomes" id="UP000238296">
    <property type="component" value="Unassembled WGS sequence"/>
</dbReference>
<dbReference type="SUPFAM" id="SSF55347">
    <property type="entry name" value="Glyceraldehyde-3-phosphate dehydrogenase-like, C-terminal domain"/>
    <property type="match status" value="1"/>
</dbReference>
<dbReference type="Gene3D" id="3.30.360.10">
    <property type="entry name" value="Dihydrodipicolinate Reductase, domain 2"/>
    <property type="match status" value="1"/>
</dbReference>
<comment type="caution">
    <text evidence="2">The sequence shown here is derived from an EMBL/GenBank/DDBJ whole genome shotgun (WGS) entry which is preliminary data.</text>
</comment>
<name>A0A2S8BS22_9MYCO</name>
<sequence>MAAAGVDDSLVGRIRRDPGVPDGRGLALFVSGDNLRKGAALNTIQIAELLATNL</sequence>
<reference evidence="2 3" key="1">
    <citation type="journal article" date="2017" name="Int. J. Syst. Evol. Microbiol.">
        <title>Mycobacterium talmoniae sp. nov., a slowly growing mycobacterium isolated from human respiratory samples.</title>
        <authorList>
            <person name="Davidson R.M."/>
            <person name="DeGroote M.A."/>
            <person name="Marola J.L."/>
            <person name="Buss S."/>
            <person name="Jones V."/>
            <person name="McNeil M.R."/>
            <person name="Freifeld A.G."/>
            <person name="Elaine Epperson L."/>
            <person name="Hasan N.A."/>
            <person name="Jackson M."/>
            <person name="Iwen P.C."/>
            <person name="Salfinger M."/>
            <person name="Strong M."/>
        </authorList>
    </citation>
    <scope>NUCLEOTIDE SEQUENCE [LARGE SCALE GENOMIC DNA]</scope>
    <source>
        <strain evidence="2 3">ATCC BAA-2683</strain>
    </source>
</reference>
<keyword evidence="2" id="KW-0560">Oxidoreductase</keyword>